<name>A0A671KUV6_9TELE</name>
<keyword evidence="4" id="KW-0964">Secreted</keyword>
<evidence type="ECO:0000256" key="4">
    <source>
        <dbReference type="ARBA" id="ARBA00022525"/>
    </source>
</evidence>
<feature type="signal peptide" evidence="6">
    <location>
        <begin position="1"/>
        <end position="21"/>
    </location>
</feature>
<dbReference type="PANTHER" id="PTHR12015">
    <property type="entry name" value="SMALL INDUCIBLE CYTOKINE A"/>
    <property type="match status" value="1"/>
</dbReference>
<evidence type="ECO:0000256" key="5">
    <source>
        <dbReference type="ARBA" id="ARBA00022729"/>
    </source>
</evidence>
<dbReference type="Proteomes" id="UP000472260">
    <property type="component" value="Unassembled WGS sequence"/>
</dbReference>
<keyword evidence="5 6" id="KW-0732">Signal</keyword>
<dbReference type="PANTHER" id="PTHR12015:SF183">
    <property type="entry name" value="C-C MOTIF CHEMOKINE 3"/>
    <property type="match status" value="1"/>
</dbReference>
<dbReference type="InterPro" id="IPR036048">
    <property type="entry name" value="Interleukin_8-like_sf"/>
</dbReference>
<evidence type="ECO:0000259" key="7">
    <source>
        <dbReference type="SMART" id="SM00199"/>
    </source>
</evidence>
<dbReference type="CDD" id="cd00272">
    <property type="entry name" value="Chemokine_CC"/>
    <property type="match status" value="1"/>
</dbReference>
<evidence type="ECO:0000313" key="8">
    <source>
        <dbReference type="Ensembl" id="ENSSANP00000010804.1"/>
    </source>
</evidence>
<evidence type="ECO:0000256" key="3">
    <source>
        <dbReference type="ARBA" id="ARBA00022514"/>
    </source>
</evidence>
<dbReference type="GO" id="GO:0005615">
    <property type="term" value="C:extracellular space"/>
    <property type="evidence" value="ECO:0007669"/>
    <property type="project" value="UniProtKB-KW"/>
</dbReference>
<sequence length="114" mass="12627">MRSLMCVLFLVLFCSVQMTSSAPHAIVALSNCCVEFNNVRIPLKQVVSYFWTSSTCAKRAIVFKTVVGIEICVDPETTWVNHHVDKVDKKTATAAAAACVIQKHLVNKNKKSNK</sequence>
<dbReference type="InterPro" id="IPR001811">
    <property type="entry name" value="Chemokine_IL8-like_dom"/>
</dbReference>
<comment type="similarity">
    <text evidence="2">Belongs to the intercrine beta (chemokine CC) family.</text>
</comment>
<dbReference type="Pfam" id="PF00048">
    <property type="entry name" value="IL8"/>
    <property type="match status" value="1"/>
</dbReference>
<organism evidence="8 9">
    <name type="scientific">Sinocyclocheilus anshuiensis</name>
    <dbReference type="NCBI Taxonomy" id="1608454"/>
    <lineage>
        <taxon>Eukaryota</taxon>
        <taxon>Metazoa</taxon>
        <taxon>Chordata</taxon>
        <taxon>Craniata</taxon>
        <taxon>Vertebrata</taxon>
        <taxon>Euteleostomi</taxon>
        <taxon>Actinopterygii</taxon>
        <taxon>Neopterygii</taxon>
        <taxon>Teleostei</taxon>
        <taxon>Ostariophysi</taxon>
        <taxon>Cypriniformes</taxon>
        <taxon>Cyprinidae</taxon>
        <taxon>Cyprininae</taxon>
        <taxon>Sinocyclocheilus</taxon>
    </lineage>
</organism>
<dbReference type="AlphaFoldDB" id="A0A671KUV6"/>
<accession>A0A671KUV6</accession>
<evidence type="ECO:0000256" key="2">
    <source>
        <dbReference type="ARBA" id="ARBA00010868"/>
    </source>
</evidence>
<dbReference type="Gene3D" id="2.40.50.40">
    <property type="match status" value="1"/>
</dbReference>
<dbReference type="InterPro" id="IPR039809">
    <property type="entry name" value="Chemokine_b/g/d"/>
</dbReference>
<feature type="chain" id="PRO_5025356966" evidence="6">
    <location>
        <begin position="22"/>
        <end position="114"/>
    </location>
</feature>
<keyword evidence="3" id="KW-0202">Cytokine</keyword>
<evidence type="ECO:0000256" key="6">
    <source>
        <dbReference type="SAM" id="SignalP"/>
    </source>
</evidence>
<protein>
    <submittedName>
        <fullName evidence="8">C-C motif chemokine 13-like</fullName>
    </submittedName>
</protein>
<evidence type="ECO:0000313" key="9">
    <source>
        <dbReference type="Proteomes" id="UP000472260"/>
    </source>
</evidence>
<reference evidence="8" key="1">
    <citation type="submission" date="2025-08" db="UniProtKB">
        <authorList>
            <consortium name="Ensembl"/>
        </authorList>
    </citation>
    <scope>IDENTIFICATION</scope>
</reference>
<evidence type="ECO:0000256" key="1">
    <source>
        <dbReference type="ARBA" id="ARBA00004613"/>
    </source>
</evidence>
<dbReference type="SMART" id="SM00199">
    <property type="entry name" value="SCY"/>
    <property type="match status" value="1"/>
</dbReference>
<keyword evidence="9" id="KW-1185">Reference proteome</keyword>
<feature type="domain" description="Chemokine interleukin-8-like" evidence="7">
    <location>
        <begin position="29"/>
        <end position="87"/>
    </location>
</feature>
<comment type="subcellular location">
    <subcellularLocation>
        <location evidence="1">Secreted</location>
    </subcellularLocation>
</comment>
<dbReference type="FunFam" id="2.40.50.40:FF:000002">
    <property type="entry name" value="C-C motif chemokine"/>
    <property type="match status" value="1"/>
</dbReference>
<dbReference type="Ensembl" id="ENSSANT00000011566.1">
    <property type="protein sequence ID" value="ENSSANP00000010804.1"/>
    <property type="gene ID" value="ENSSANG00000005916.1"/>
</dbReference>
<dbReference type="GO" id="GO:0008009">
    <property type="term" value="F:chemokine activity"/>
    <property type="evidence" value="ECO:0007669"/>
    <property type="project" value="InterPro"/>
</dbReference>
<reference evidence="8" key="2">
    <citation type="submission" date="2025-09" db="UniProtKB">
        <authorList>
            <consortium name="Ensembl"/>
        </authorList>
    </citation>
    <scope>IDENTIFICATION</scope>
</reference>
<proteinExistence type="inferred from homology"/>
<dbReference type="GO" id="GO:0006955">
    <property type="term" value="P:immune response"/>
    <property type="evidence" value="ECO:0007669"/>
    <property type="project" value="InterPro"/>
</dbReference>
<gene>
    <name evidence="8" type="primary">LOC107701825</name>
</gene>
<dbReference type="SUPFAM" id="SSF54117">
    <property type="entry name" value="Interleukin 8-like chemokines"/>
    <property type="match status" value="1"/>
</dbReference>